<dbReference type="Proteomes" id="UP000193834">
    <property type="component" value="Unassembled WGS sequence"/>
</dbReference>
<evidence type="ECO:0000313" key="2">
    <source>
        <dbReference type="Proteomes" id="UP000193834"/>
    </source>
</evidence>
<sequence>MKRYNEKILADTKKLAQQSVDKAMHSAAHLTKPPRHVARAGSVIGGIAGGILLVVGGVCLLLQYHTAAWVTLVAGATTIVSNRLNYKRNQ</sequence>
<dbReference type="AlphaFoldDB" id="A0A1X7IA73"/>
<name>A0A1X7IA73_9BACL</name>
<dbReference type="EMBL" id="FXAZ01000001">
    <property type="protein sequence ID" value="SMG10927.1"/>
    <property type="molecule type" value="Genomic_DNA"/>
</dbReference>
<accession>A0A1X7IA73</accession>
<reference evidence="1 2" key="1">
    <citation type="submission" date="2017-04" db="EMBL/GenBank/DDBJ databases">
        <authorList>
            <person name="Afonso C.L."/>
            <person name="Miller P.J."/>
            <person name="Scott M.A."/>
            <person name="Spackman E."/>
            <person name="Goraichik I."/>
            <person name="Dimitrov K.M."/>
            <person name="Suarez D.L."/>
            <person name="Swayne D.E."/>
        </authorList>
    </citation>
    <scope>NUCLEOTIDE SEQUENCE [LARGE SCALE GENOMIC DNA]</scope>
    <source>
        <strain evidence="1 2">11</strain>
    </source>
</reference>
<dbReference type="RefSeq" id="WP_085492517.1">
    <property type="nucleotide sequence ID" value="NZ_FXAZ01000001.1"/>
</dbReference>
<keyword evidence="2" id="KW-1185">Reference proteome</keyword>
<gene>
    <name evidence="1" type="ORF">SAMN06295960_0225</name>
</gene>
<organism evidence="1 2">
    <name type="scientific">Paenibacillus aquistagni</name>
    <dbReference type="NCBI Taxonomy" id="1852522"/>
    <lineage>
        <taxon>Bacteria</taxon>
        <taxon>Bacillati</taxon>
        <taxon>Bacillota</taxon>
        <taxon>Bacilli</taxon>
        <taxon>Bacillales</taxon>
        <taxon>Paenibacillaceae</taxon>
        <taxon>Paenibacillus</taxon>
    </lineage>
</organism>
<protein>
    <submittedName>
        <fullName evidence="1">Uncharacterized protein</fullName>
    </submittedName>
</protein>
<proteinExistence type="predicted"/>
<evidence type="ECO:0000313" key="1">
    <source>
        <dbReference type="EMBL" id="SMG10927.1"/>
    </source>
</evidence>